<dbReference type="GO" id="GO:0004673">
    <property type="term" value="F:protein histidine kinase activity"/>
    <property type="evidence" value="ECO:0007669"/>
    <property type="project" value="UniProtKB-EC"/>
</dbReference>
<dbReference type="EC" id="2.7.13.3" evidence="3"/>
<keyword evidence="3" id="KW-0418">Kinase</keyword>
<keyword evidence="1" id="KW-1133">Transmembrane helix</keyword>
<dbReference type="Pfam" id="PF00672">
    <property type="entry name" value="HAMP"/>
    <property type="match status" value="1"/>
</dbReference>
<protein>
    <submittedName>
        <fullName evidence="3">Sensor histidine kinase (Fragment part 1)</fullName>
        <ecNumber evidence="3">2.7.13.3</ecNumber>
    </submittedName>
</protein>
<dbReference type="EMBL" id="FO818640">
    <property type="protein sequence ID" value="CDM98207.1"/>
    <property type="molecule type" value="Genomic_DNA"/>
</dbReference>
<keyword evidence="3" id="KW-0808">Transferase</keyword>
<name>A0A9P1P1P8_9CYAN</name>
<feature type="transmembrane region" description="Helical" evidence="1">
    <location>
        <begin position="175"/>
        <end position="193"/>
    </location>
</feature>
<sequence length="299" mass="33115">MGKFQGKRVSLVQKLTIAMTRLVIIVVTSVTWLSLQLQQHSFKQELEQQANILLETISIASAEPLEVSDVQFLTRLMEQLGTAQILVSGHIYQAEGRVIADVYNSEIFTNDIDLKPGVVELLKTSETLLNWQYDNQQLLVGKAVTFNGKIVGAVSVGLSTQPLENKMATVRNQGLIIAMIAAIAGACLASIISRSITEPLKQMTAATKELAAGDLELKIDLQSQDELQVLADSFNKMTKQLRDLVESKEQLITSLELRAEALRKSEVKNRALLNAIPDLMLRFNQEGLVLDFQASRRIN</sequence>
<accession>A0A9P1P1P8</accession>
<dbReference type="AlphaFoldDB" id="A0A9P1P1P8"/>
<dbReference type="InterPro" id="IPR003660">
    <property type="entry name" value="HAMP_dom"/>
</dbReference>
<dbReference type="CDD" id="cd06225">
    <property type="entry name" value="HAMP"/>
    <property type="match status" value="1"/>
</dbReference>
<evidence type="ECO:0000259" key="2">
    <source>
        <dbReference type="PROSITE" id="PS50885"/>
    </source>
</evidence>
<dbReference type="RefSeq" id="WP_008056088.1">
    <property type="nucleotide sequence ID" value="NZ_FO818640.1"/>
</dbReference>
<dbReference type="PANTHER" id="PTHR32089:SF112">
    <property type="entry name" value="LYSOZYME-LIKE PROTEIN-RELATED"/>
    <property type="match status" value="1"/>
</dbReference>
<dbReference type="PROSITE" id="PS50885">
    <property type="entry name" value="HAMP"/>
    <property type="match status" value="1"/>
</dbReference>
<dbReference type="GO" id="GO:0016020">
    <property type="term" value="C:membrane"/>
    <property type="evidence" value="ECO:0007669"/>
    <property type="project" value="InterPro"/>
</dbReference>
<dbReference type="SMART" id="SM00304">
    <property type="entry name" value="HAMP"/>
    <property type="match status" value="1"/>
</dbReference>
<evidence type="ECO:0000313" key="3">
    <source>
        <dbReference type="EMBL" id="CDM98207.1"/>
    </source>
</evidence>
<evidence type="ECO:0000313" key="4">
    <source>
        <dbReference type="Proteomes" id="UP000032946"/>
    </source>
</evidence>
<keyword evidence="1" id="KW-0812">Transmembrane</keyword>
<evidence type="ECO:0000256" key="1">
    <source>
        <dbReference type="SAM" id="Phobius"/>
    </source>
</evidence>
<organism evidence="3 4">
    <name type="scientific">Limnospira indica PCC 8005</name>
    <dbReference type="NCBI Taxonomy" id="376219"/>
    <lineage>
        <taxon>Bacteria</taxon>
        <taxon>Bacillati</taxon>
        <taxon>Cyanobacteriota</taxon>
        <taxon>Cyanophyceae</taxon>
        <taxon>Oscillatoriophycideae</taxon>
        <taxon>Oscillatoriales</taxon>
        <taxon>Sirenicapillariaceae</taxon>
        <taxon>Limnospira</taxon>
    </lineage>
</organism>
<keyword evidence="1" id="KW-0472">Membrane</keyword>
<dbReference type="PANTHER" id="PTHR32089">
    <property type="entry name" value="METHYL-ACCEPTING CHEMOTAXIS PROTEIN MCPB"/>
    <property type="match status" value="1"/>
</dbReference>
<dbReference type="SUPFAM" id="SSF158472">
    <property type="entry name" value="HAMP domain-like"/>
    <property type="match status" value="1"/>
</dbReference>
<feature type="domain" description="HAMP" evidence="2">
    <location>
        <begin position="194"/>
        <end position="246"/>
    </location>
</feature>
<feature type="transmembrane region" description="Helical" evidence="1">
    <location>
        <begin position="15"/>
        <end position="35"/>
    </location>
</feature>
<dbReference type="Proteomes" id="UP000032946">
    <property type="component" value="Chromosome"/>
</dbReference>
<proteinExistence type="predicted"/>
<gene>
    <name evidence="3" type="ORF">ARTHRO_60808</name>
</gene>
<dbReference type="Gene3D" id="6.10.340.10">
    <property type="match status" value="1"/>
</dbReference>
<dbReference type="GO" id="GO:0007165">
    <property type="term" value="P:signal transduction"/>
    <property type="evidence" value="ECO:0007669"/>
    <property type="project" value="InterPro"/>
</dbReference>
<keyword evidence="4" id="KW-1185">Reference proteome</keyword>
<reference evidence="3 4" key="1">
    <citation type="submission" date="2014-02" db="EMBL/GenBank/DDBJ databases">
        <authorList>
            <person name="Genoscope - CEA"/>
        </authorList>
    </citation>
    <scope>NUCLEOTIDE SEQUENCE [LARGE SCALE GENOMIC DNA]</scope>
    <source>
        <strain evidence="3 4">PCC 8005</strain>
    </source>
</reference>